<accession>A0ABY3RJC2</accession>
<sequence length="80" mass="9308">MSDADENLTLQVLKKLQQRLLHAERRIGIYEVQLSTFREHHLEVLRDLRTIYELLGQHHDRLDGAGASLRKATLVPDDLH</sequence>
<dbReference type="Proteomes" id="UP001431010">
    <property type="component" value="Chromosome"/>
</dbReference>
<proteinExistence type="predicted"/>
<name>A0ABY3RJC2_9BRAD</name>
<gene>
    <name evidence="1" type="ORF">LQG66_14605</name>
</gene>
<dbReference type="RefSeq" id="WP_231326911.1">
    <property type="nucleotide sequence ID" value="NZ_CP088156.1"/>
</dbReference>
<evidence type="ECO:0000313" key="1">
    <source>
        <dbReference type="EMBL" id="UFZ07461.1"/>
    </source>
</evidence>
<keyword evidence="2" id="KW-1185">Reference proteome</keyword>
<reference evidence="1" key="1">
    <citation type="journal article" date="2024" name="Antonie Van Leeuwenhoek">
        <title>Bradyrhizobium ontarionense sp. nov., a novel bacterial symbiont isolated from Aeschynomene indica (Indian jointvetch), harbours photosynthesis, nitrogen fixation and nitrous oxide (N2O) reductase genes.</title>
        <authorList>
            <person name="Bromfield E.S.P."/>
            <person name="Cloutier S."/>
        </authorList>
    </citation>
    <scope>NUCLEOTIDE SEQUENCE</scope>
    <source>
        <strain evidence="1">A19</strain>
    </source>
</reference>
<protein>
    <submittedName>
        <fullName evidence="1">Uncharacterized protein</fullName>
    </submittedName>
</protein>
<organism evidence="1 2">
    <name type="scientific">Bradyrhizobium ontarionense</name>
    <dbReference type="NCBI Taxonomy" id="2898149"/>
    <lineage>
        <taxon>Bacteria</taxon>
        <taxon>Pseudomonadati</taxon>
        <taxon>Pseudomonadota</taxon>
        <taxon>Alphaproteobacteria</taxon>
        <taxon>Hyphomicrobiales</taxon>
        <taxon>Nitrobacteraceae</taxon>
        <taxon>Bradyrhizobium</taxon>
    </lineage>
</organism>
<dbReference type="EMBL" id="CP088156">
    <property type="protein sequence ID" value="UFZ07461.1"/>
    <property type="molecule type" value="Genomic_DNA"/>
</dbReference>
<evidence type="ECO:0000313" key="2">
    <source>
        <dbReference type="Proteomes" id="UP001431010"/>
    </source>
</evidence>